<organism evidence="9 10">
    <name type="scientific">Trachymyrmex cornetzi</name>
    <dbReference type="NCBI Taxonomy" id="471704"/>
    <lineage>
        <taxon>Eukaryota</taxon>
        <taxon>Metazoa</taxon>
        <taxon>Ecdysozoa</taxon>
        <taxon>Arthropoda</taxon>
        <taxon>Hexapoda</taxon>
        <taxon>Insecta</taxon>
        <taxon>Pterygota</taxon>
        <taxon>Neoptera</taxon>
        <taxon>Endopterygota</taxon>
        <taxon>Hymenoptera</taxon>
        <taxon>Apocrita</taxon>
        <taxon>Aculeata</taxon>
        <taxon>Formicoidea</taxon>
        <taxon>Formicidae</taxon>
        <taxon>Myrmicinae</taxon>
        <taxon>Trachymyrmex</taxon>
    </lineage>
</organism>
<dbReference type="InterPro" id="IPR036920">
    <property type="entry name" value="Ribosomal_uL16_sf"/>
</dbReference>
<keyword evidence="4 9" id="KW-0689">Ribosomal protein</keyword>
<evidence type="ECO:0000313" key="9">
    <source>
        <dbReference type="EMBL" id="KYN29803.1"/>
    </source>
</evidence>
<evidence type="ECO:0000256" key="3">
    <source>
        <dbReference type="ARBA" id="ARBA00022946"/>
    </source>
</evidence>
<dbReference type="InterPro" id="IPR047873">
    <property type="entry name" value="Ribosomal_uL16"/>
</dbReference>
<dbReference type="GO" id="GO:0032543">
    <property type="term" value="P:mitochondrial translation"/>
    <property type="evidence" value="ECO:0007669"/>
    <property type="project" value="TreeGrafter"/>
</dbReference>
<gene>
    <name evidence="9" type="ORF">ALC57_00684</name>
</gene>
<dbReference type="EMBL" id="KQ978615">
    <property type="protein sequence ID" value="KYN29803.1"/>
    <property type="molecule type" value="Genomic_DNA"/>
</dbReference>
<evidence type="ECO:0000256" key="7">
    <source>
        <dbReference type="ARBA" id="ARBA00035302"/>
    </source>
</evidence>
<reference evidence="9 10" key="1">
    <citation type="submission" date="2015-09" db="EMBL/GenBank/DDBJ databases">
        <title>Trachymyrmex cornetzi WGS genome.</title>
        <authorList>
            <person name="Nygaard S."/>
            <person name="Hu H."/>
            <person name="Boomsma J."/>
            <person name="Zhang G."/>
        </authorList>
    </citation>
    <scope>NUCLEOTIDE SEQUENCE [LARGE SCALE GENOMIC DNA]</scope>
    <source>
        <strain evidence="9">Tcor2-1</strain>
        <tissue evidence="9">Whole body</tissue>
    </source>
</reference>
<name>A0A151JR08_9HYME</name>
<keyword evidence="3" id="KW-0809">Transit peptide</keyword>
<dbReference type="SUPFAM" id="SSF54686">
    <property type="entry name" value="Ribosomal protein L16p/L10e"/>
    <property type="match status" value="1"/>
</dbReference>
<protein>
    <recommendedName>
        <fullName evidence="7">Large ribosomal subunit protein uL16m</fullName>
    </recommendedName>
    <alternativeName>
        <fullName evidence="8">39S ribosomal protein L16, mitochondrial</fullName>
    </alternativeName>
</protein>
<dbReference type="STRING" id="471704.A0A151JR08"/>
<comment type="similarity">
    <text evidence="2">Belongs to the universal ribosomal protein uL16 family.</text>
</comment>
<dbReference type="OrthoDB" id="268521at2759"/>
<proteinExistence type="inferred from homology"/>
<keyword evidence="6" id="KW-0687">Ribonucleoprotein</keyword>
<dbReference type="Gene3D" id="3.90.1170.10">
    <property type="entry name" value="Ribosomal protein L10e/L16"/>
    <property type="match status" value="1"/>
</dbReference>
<dbReference type="GO" id="GO:0005762">
    <property type="term" value="C:mitochondrial large ribosomal subunit"/>
    <property type="evidence" value="ECO:0007669"/>
    <property type="project" value="TreeGrafter"/>
</dbReference>
<keyword evidence="5" id="KW-0496">Mitochondrion</keyword>
<evidence type="ECO:0000256" key="6">
    <source>
        <dbReference type="ARBA" id="ARBA00023274"/>
    </source>
</evidence>
<dbReference type="InterPro" id="IPR016180">
    <property type="entry name" value="Ribosomal_uL16_dom"/>
</dbReference>
<evidence type="ECO:0000256" key="1">
    <source>
        <dbReference type="ARBA" id="ARBA00004173"/>
    </source>
</evidence>
<dbReference type="GO" id="GO:0019843">
    <property type="term" value="F:rRNA binding"/>
    <property type="evidence" value="ECO:0007669"/>
    <property type="project" value="InterPro"/>
</dbReference>
<evidence type="ECO:0000256" key="8">
    <source>
        <dbReference type="ARBA" id="ARBA00035440"/>
    </source>
</evidence>
<dbReference type="AlphaFoldDB" id="A0A151JR08"/>
<dbReference type="Pfam" id="PF00252">
    <property type="entry name" value="Ribosomal_L16"/>
    <property type="match status" value="1"/>
</dbReference>
<evidence type="ECO:0000256" key="2">
    <source>
        <dbReference type="ARBA" id="ARBA00008931"/>
    </source>
</evidence>
<dbReference type="FunFam" id="3.90.1170.10:FF:000005">
    <property type="entry name" value="39S ribosomal protein L16, mitochondrial"/>
    <property type="match status" value="1"/>
</dbReference>
<dbReference type="KEGG" id="tcz:108760900"/>
<dbReference type="GO" id="GO:0005743">
    <property type="term" value="C:mitochondrial inner membrane"/>
    <property type="evidence" value="ECO:0007669"/>
    <property type="project" value="UniProtKB-ARBA"/>
</dbReference>
<dbReference type="Proteomes" id="UP000078492">
    <property type="component" value="Unassembled WGS sequence"/>
</dbReference>
<sequence>MLQASKNVARLLLSTWQSVSITPVAGLKIFPPPIKFGDIEFPERAKLKIVERVPQFPPGMRPPKMQKRLKYMRGPEKIHNFLMYRQFGIIATGGGRMKYGHFEMIRLTIGRKLDQQRMFAIWRVDPPWQPVTKKGQGHRMGGGKGAIDHYVTPIKAGRVIMEVGGHCEYFEVKKVLNQIANQLPFKAIAVSQQILDKNIAKEKWLEENNLHLWTWKYMVQNNMLGCQRWLSPFDKLWFNKYL</sequence>
<evidence type="ECO:0000313" key="10">
    <source>
        <dbReference type="Proteomes" id="UP000078492"/>
    </source>
</evidence>
<accession>A0A151JR08</accession>
<comment type="subcellular location">
    <subcellularLocation>
        <location evidence="1">Mitochondrion</location>
    </subcellularLocation>
</comment>
<evidence type="ECO:0000256" key="4">
    <source>
        <dbReference type="ARBA" id="ARBA00022980"/>
    </source>
</evidence>
<dbReference type="InterPro" id="IPR000114">
    <property type="entry name" value="Ribosomal_uL16_bact-type"/>
</dbReference>
<evidence type="ECO:0000256" key="5">
    <source>
        <dbReference type="ARBA" id="ARBA00023128"/>
    </source>
</evidence>
<dbReference type="CDD" id="cd01433">
    <property type="entry name" value="Ribosomal_L16_L10e"/>
    <property type="match status" value="1"/>
</dbReference>
<dbReference type="PANTHER" id="PTHR12220:SF13">
    <property type="entry name" value="LARGE RIBOSOMAL SUBUNIT PROTEIN UL16M"/>
    <property type="match status" value="1"/>
</dbReference>
<dbReference type="GO" id="GO:0003735">
    <property type="term" value="F:structural constituent of ribosome"/>
    <property type="evidence" value="ECO:0007669"/>
    <property type="project" value="InterPro"/>
</dbReference>
<dbReference type="PANTHER" id="PTHR12220">
    <property type="entry name" value="50S/60S RIBOSOMAL PROTEIN L16"/>
    <property type="match status" value="1"/>
</dbReference>
<keyword evidence="10" id="KW-1185">Reference proteome</keyword>